<gene>
    <name evidence="3" type="ORF">A4R35_01240</name>
</gene>
<organism evidence="3 4">
    <name type="scientific">Thermogemmatispora tikiterensis</name>
    <dbReference type="NCBI Taxonomy" id="1825093"/>
    <lineage>
        <taxon>Bacteria</taxon>
        <taxon>Bacillati</taxon>
        <taxon>Chloroflexota</taxon>
        <taxon>Ktedonobacteria</taxon>
        <taxon>Thermogemmatisporales</taxon>
        <taxon>Thermogemmatisporaceae</taxon>
        <taxon>Thermogemmatispora</taxon>
    </lineage>
</organism>
<dbReference type="Gene3D" id="3.10.129.10">
    <property type="entry name" value="Hotdog Thioesterase"/>
    <property type="match status" value="1"/>
</dbReference>
<dbReference type="SUPFAM" id="SSF54637">
    <property type="entry name" value="Thioesterase/thiol ester dehydrase-isomerase"/>
    <property type="match status" value="1"/>
</dbReference>
<evidence type="ECO:0000256" key="1">
    <source>
        <dbReference type="ARBA" id="ARBA00005953"/>
    </source>
</evidence>
<keyword evidence="2" id="KW-0378">Hydrolase</keyword>
<accession>A0A328V927</accession>
<dbReference type="EMBL" id="MCIF01000002">
    <property type="protein sequence ID" value="RAQ94137.1"/>
    <property type="molecule type" value="Genomic_DNA"/>
</dbReference>
<dbReference type="PANTHER" id="PTHR31793">
    <property type="entry name" value="4-HYDROXYBENZOYL-COA THIOESTERASE FAMILY MEMBER"/>
    <property type="match status" value="1"/>
</dbReference>
<comment type="caution">
    <text evidence="3">The sequence shown here is derived from an EMBL/GenBank/DDBJ whole genome shotgun (WGS) entry which is preliminary data.</text>
</comment>
<dbReference type="OrthoDB" id="9791529at2"/>
<protein>
    <submittedName>
        <fullName evidence="3">Uncharacterized protein</fullName>
    </submittedName>
</protein>
<name>A0A328V927_9CHLR</name>
<evidence type="ECO:0000313" key="3">
    <source>
        <dbReference type="EMBL" id="RAQ94137.1"/>
    </source>
</evidence>
<evidence type="ECO:0000313" key="4">
    <source>
        <dbReference type="Proteomes" id="UP000248706"/>
    </source>
</evidence>
<dbReference type="AlphaFoldDB" id="A0A328V927"/>
<evidence type="ECO:0000256" key="2">
    <source>
        <dbReference type="ARBA" id="ARBA00022801"/>
    </source>
</evidence>
<dbReference type="Pfam" id="PF13279">
    <property type="entry name" value="4HBT_2"/>
    <property type="match status" value="1"/>
</dbReference>
<dbReference type="GO" id="GO:0047617">
    <property type="term" value="F:fatty acyl-CoA hydrolase activity"/>
    <property type="evidence" value="ECO:0007669"/>
    <property type="project" value="TreeGrafter"/>
</dbReference>
<dbReference type="Proteomes" id="UP000248706">
    <property type="component" value="Unassembled WGS sequence"/>
</dbReference>
<dbReference type="RefSeq" id="WP_112425802.1">
    <property type="nucleotide sequence ID" value="NZ_MCIF01000002.1"/>
</dbReference>
<dbReference type="InterPro" id="IPR029069">
    <property type="entry name" value="HotDog_dom_sf"/>
</dbReference>
<sequence>MKPDSIWQPPPRALSLQVLVSMADVDSYQIHYHSYYRWIELAHHQLLRRAGMTVRELLAQGAATPAVHSECDYFIPVQVDETLTLLAWIDRPGKTSYAARCLFMNAAEQVVAQGQVIHVYIEHGRPVPLPAWLLRLASDKEA</sequence>
<dbReference type="InterPro" id="IPR050563">
    <property type="entry name" value="4-hydroxybenzoyl-CoA_TE"/>
</dbReference>
<dbReference type="CDD" id="cd00586">
    <property type="entry name" value="4HBT"/>
    <property type="match status" value="1"/>
</dbReference>
<proteinExistence type="inferred from homology"/>
<keyword evidence="4" id="KW-1185">Reference proteome</keyword>
<comment type="similarity">
    <text evidence="1">Belongs to the 4-hydroxybenzoyl-CoA thioesterase family.</text>
</comment>
<reference evidence="3 4" key="1">
    <citation type="submission" date="2016-08" db="EMBL/GenBank/DDBJ databases">
        <title>Analysis of Carbohydrate Active Enzymes in Thermogemmatispora T81 Reveals Carbohydrate Degradation Ability.</title>
        <authorList>
            <person name="Tomazini A."/>
            <person name="Lal S."/>
            <person name="Stott M."/>
            <person name="Henrissat B."/>
            <person name="Polikarpov I."/>
            <person name="Sparling R."/>
            <person name="Levin D.B."/>
        </authorList>
    </citation>
    <scope>NUCLEOTIDE SEQUENCE [LARGE SCALE GENOMIC DNA]</scope>
    <source>
        <strain evidence="3 4">T81</strain>
    </source>
</reference>
<dbReference type="PANTHER" id="PTHR31793:SF27">
    <property type="entry name" value="NOVEL THIOESTERASE SUPERFAMILY DOMAIN AND SAPOSIN A-TYPE DOMAIN CONTAINING PROTEIN (0610012H03RIK)"/>
    <property type="match status" value="1"/>
</dbReference>